<dbReference type="AntiFam" id="ANF00065">
    <property type="entry name" value="Translation of REP sequence"/>
</dbReference>
<dbReference type="HOGENOM" id="CLU_2492266_0_0_6"/>
<evidence type="ECO:0000313" key="2">
    <source>
        <dbReference type="Proteomes" id="UP000003880"/>
    </source>
</evidence>
<protein>
    <submittedName>
        <fullName evidence="1">Uncharacterized protein</fullName>
    </submittedName>
</protein>
<name>D4B6K3_9ENTR</name>
<reference evidence="1 2" key="1">
    <citation type="submission" date="2010-02" db="EMBL/GenBank/DDBJ databases">
        <authorList>
            <person name="Weinstock G."/>
            <person name="Sodergren E."/>
            <person name="Clifton S."/>
            <person name="Fulton L."/>
            <person name="Fulton B."/>
            <person name="Courtney L."/>
            <person name="Fronick C."/>
            <person name="Harrison M."/>
            <person name="Strong C."/>
            <person name="Farmer C."/>
            <person name="Delahaunty K."/>
            <person name="Markovic C."/>
            <person name="Hall O."/>
            <person name="Minx P."/>
            <person name="Tomlinson C."/>
            <person name="Mitreva M."/>
            <person name="Nelson J."/>
            <person name="Hou S."/>
            <person name="Wollam A."/>
            <person name="Pepin K.H."/>
            <person name="Johnson M."/>
            <person name="Bhonagiri V."/>
            <person name="Zhang X."/>
            <person name="Suruliraj S."/>
            <person name="Warren W."/>
            <person name="Chinwalla A."/>
            <person name="Mardis E.R."/>
            <person name="Wilson R.K."/>
        </authorList>
    </citation>
    <scope>NUCLEOTIDE SEQUENCE [LARGE SCALE GENOMIC DNA]</scope>
    <source>
        <strain evidence="1 2">ATCC 29220</strain>
    </source>
</reference>
<sequence>MSLFGDNLTPPMSGFPDTLILALSLLPDGGVNALSGLQPHFPVGLDGGVNALSGLQPPLPVGLISVAPSGSWTDKKAPHEEGLDDY</sequence>
<dbReference type="AlphaFoldDB" id="D4B6K3"/>
<accession>D4B6K3</accession>
<organism evidence="1 2">
    <name type="scientific">Citrobacter youngae ATCC 29220</name>
    <dbReference type="NCBI Taxonomy" id="500640"/>
    <lineage>
        <taxon>Bacteria</taxon>
        <taxon>Pseudomonadati</taxon>
        <taxon>Pseudomonadota</taxon>
        <taxon>Gammaproteobacteria</taxon>
        <taxon>Enterobacterales</taxon>
        <taxon>Enterobacteriaceae</taxon>
        <taxon>Citrobacter</taxon>
        <taxon>Citrobacter freundii complex</taxon>
    </lineage>
</organism>
<proteinExistence type="predicted"/>
<evidence type="ECO:0000313" key="1">
    <source>
        <dbReference type="EMBL" id="EFE09783.1"/>
    </source>
</evidence>
<gene>
    <name evidence="1" type="ORF">CIT292_05940</name>
</gene>
<dbReference type="EMBL" id="ABWL02000002">
    <property type="protein sequence ID" value="EFE09783.1"/>
    <property type="molecule type" value="Genomic_DNA"/>
</dbReference>
<comment type="caution">
    <text evidence="1">The sequence shown here is derived from an EMBL/GenBank/DDBJ whole genome shotgun (WGS) entry which is preliminary data.</text>
</comment>
<dbReference type="Proteomes" id="UP000003880">
    <property type="component" value="Unassembled WGS sequence"/>
</dbReference>